<dbReference type="GO" id="GO:0033209">
    <property type="term" value="P:tumor necrosis factor-mediated signaling pathway"/>
    <property type="evidence" value="ECO:0007669"/>
    <property type="project" value="TreeGrafter"/>
</dbReference>
<dbReference type="Pfam" id="PF07258">
    <property type="entry name" value="COMM_domain"/>
    <property type="match status" value="1"/>
</dbReference>
<dbReference type="PROSITE" id="PS51269">
    <property type="entry name" value="COMM"/>
    <property type="match status" value="1"/>
</dbReference>
<evidence type="ECO:0000313" key="2">
    <source>
        <dbReference type="EMBL" id="CAD7576382.1"/>
    </source>
</evidence>
<dbReference type="PANTHER" id="PTHR16231:SF2">
    <property type="entry name" value="COMM DOMAIN-CONTAINING PROTEIN 7"/>
    <property type="match status" value="1"/>
</dbReference>
<proteinExistence type="predicted"/>
<dbReference type="InterPro" id="IPR017920">
    <property type="entry name" value="COMM"/>
</dbReference>
<protein>
    <submittedName>
        <fullName evidence="2">(California timema) hypothetical protein</fullName>
    </submittedName>
</protein>
<dbReference type="GO" id="GO:0051059">
    <property type="term" value="F:NF-kappaB binding"/>
    <property type="evidence" value="ECO:0007669"/>
    <property type="project" value="TreeGrafter"/>
</dbReference>
<evidence type="ECO:0000259" key="1">
    <source>
        <dbReference type="PROSITE" id="PS51269"/>
    </source>
</evidence>
<sequence>MIRIIRPVPRPTMLKVVDVDWKFGVTAASSEDNQLGTTYLHIKFMVESGDGKVENVFMEMTLAQFYDFLHQLEKAKEMAEWSNTLLSYNIRLPKTGKSGFDPSQAH</sequence>
<feature type="domain" description="COMM" evidence="1">
    <location>
        <begin position="15"/>
        <end position="83"/>
    </location>
</feature>
<reference evidence="2" key="1">
    <citation type="submission" date="2020-11" db="EMBL/GenBank/DDBJ databases">
        <authorList>
            <person name="Tran Van P."/>
        </authorList>
    </citation>
    <scope>NUCLEOTIDE SEQUENCE</scope>
</reference>
<dbReference type="PANTHER" id="PTHR16231">
    <property type="entry name" value="COMM DOMAIN-CONTAINING PROTEIN 4-8 FAMILY MEMBER"/>
    <property type="match status" value="1"/>
</dbReference>
<gene>
    <name evidence="2" type="ORF">TCMB3V08_LOCUS8952</name>
</gene>
<dbReference type="AlphaFoldDB" id="A0A7R9JBP4"/>
<organism evidence="2">
    <name type="scientific">Timema californicum</name>
    <name type="common">California timema</name>
    <name type="synonym">Walking stick</name>
    <dbReference type="NCBI Taxonomy" id="61474"/>
    <lineage>
        <taxon>Eukaryota</taxon>
        <taxon>Metazoa</taxon>
        <taxon>Ecdysozoa</taxon>
        <taxon>Arthropoda</taxon>
        <taxon>Hexapoda</taxon>
        <taxon>Insecta</taxon>
        <taxon>Pterygota</taxon>
        <taxon>Neoptera</taxon>
        <taxon>Polyneoptera</taxon>
        <taxon>Phasmatodea</taxon>
        <taxon>Timematodea</taxon>
        <taxon>Timematoidea</taxon>
        <taxon>Timematidae</taxon>
        <taxon>Timema</taxon>
    </lineage>
</organism>
<dbReference type="InterPro" id="IPR047155">
    <property type="entry name" value="COMMD4/6/7/8"/>
</dbReference>
<accession>A0A7R9JBP4</accession>
<name>A0A7R9JBP4_TIMCA</name>
<dbReference type="EMBL" id="OE184169">
    <property type="protein sequence ID" value="CAD7576382.1"/>
    <property type="molecule type" value="Genomic_DNA"/>
</dbReference>
<dbReference type="GO" id="GO:0045892">
    <property type="term" value="P:negative regulation of DNA-templated transcription"/>
    <property type="evidence" value="ECO:0007669"/>
    <property type="project" value="TreeGrafter"/>
</dbReference>